<dbReference type="InterPro" id="IPR012341">
    <property type="entry name" value="6hp_glycosidase-like_sf"/>
</dbReference>
<dbReference type="SUPFAM" id="SSF48225">
    <property type="entry name" value="Seven-hairpin glycosidases"/>
    <property type="match status" value="1"/>
</dbReference>
<evidence type="ECO:0000256" key="4">
    <source>
        <dbReference type="ARBA" id="ARBA00023180"/>
    </source>
</evidence>
<dbReference type="AlphaFoldDB" id="A0A3P7KKB9"/>
<dbReference type="PANTHER" id="PTHR45679">
    <property type="entry name" value="ER DEGRADATION-ENHANCING ALPHA-MANNOSIDASE-LIKE PROTEIN 2"/>
    <property type="match status" value="1"/>
</dbReference>
<comment type="similarity">
    <text evidence="2">Belongs to the glycosyl hydrolase 47 family.</text>
</comment>
<dbReference type="GO" id="GO:1904380">
    <property type="term" value="P:endoplasmic reticulum mannose trimming"/>
    <property type="evidence" value="ECO:0007669"/>
    <property type="project" value="InterPro"/>
</dbReference>
<proteinExistence type="inferred from homology"/>
<feature type="region of interest" description="Disordered" evidence="5">
    <location>
        <begin position="30"/>
        <end position="49"/>
    </location>
</feature>
<dbReference type="PANTHER" id="PTHR45679:SF2">
    <property type="entry name" value="ER DEGRADATION-ENHANCING ALPHA-MANNOSIDASE-LIKE PROTEIN 3"/>
    <property type="match status" value="1"/>
</dbReference>
<keyword evidence="3" id="KW-0256">Endoplasmic reticulum</keyword>
<dbReference type="EMBL" id="UYRW01011376">
    <property type="protein sequence ID" value="VDM99586.1"/>
    <property type="molecule type" value="Genomic_DNA"/>
</dbReference>
<accession>A0A3P7KKB9</accession>
<evidence type="ECO:0000256" key="2">
    <source>
        <dbReference type="ARBA" id="ARBA00007658"/>
    </source>
</evidence>
<dbReference type="Proteomes" id="UP000271087">
    <property type="component" value="Unassembled WGS sequence"/>
</dbReference>
<dbReference type="Pfam" id="PF01532">
    <property type="entry name" value="Glyco_hydro_47"/>
    <property type="match status" value="1"/>
</dbReference>
<dbReference type="Gene3D" id="1.50.10.10">
    <property type="match status" value="1"/>
</dbReference>
<gene>
    <name evidence="6" type="ORF">NOO_LOCUS12636</name>
</gene>
<name>A0A3P7KKB9_ONCOC</name>
<reference evidence="6 7" key="1">
    <citation type="submission" date="2018-08" db="EMBL/GenBank/DDBJ databases">
        <authorList>
            <person name="Laetsch R D."/>
            <person name="Stevens L."/>
            <person name="Kumar S."/>
            <person name="Blaxter L. M."/>
        </authorList>
    </citation>
    <scope>NUCLEOTIDE SEQUENCE [LARGE SCALE GENOMIC DNA]</scope>
</reference>
<evidence type="ECO:0000256" key="5">
    <source>
        <dbReference type="SAM" id="MobiDB-lite"/>
    </source>
</evidence>
<comment type="subcellular location">
    <subcellularLocation>
        <location evidence="1">Endoplasmic reticulum</location>
    </subcellularLocation>
</comment>
<dbReference type="InterPro" id="IPR001382">
    <property type="entry name" value="Glyco_hydro_47"/>
</dbReference>
<dbReference type="InterPro" id="IPR036026">
    <property type="entry name" value="Seven-hairpin_glycosidases"/>
</dbReference>
<feature type="non-terminal residue" evidence="6">
    <location>
        <position position="1"/>
    </location>
</feature>
<evidence type="ECO:0000256" key="1">
    <source>
        <dbReference type="ARBA" id="ARBA00004240"/>
    </source>
</evidence>
<sequence length="49" mass="5617">LQAKEMFMHGYNSYMKYAYPHDELMPLSCKGRQRGVTPPRGDIDDALGK</sequence>
<evidence type="ECO:0000313" key="7">
    <source>
        <dbReference type="Proteomes" id="UP000271087"/>
    </source>
</evidence>
<dbReference type="GO" id="GO:0005509">
    <property type="term" value="F:calcium ion binding"/>
    <property type="evidence" value="ECO:0007669"/>
    <property type="project" value="InterPro"/>
</dbReference>
<keyword evidence="7" id="KW-1185">Reference proteome</keyword>
<keyword evidence="4" id="KW-0325">Glycoprotein</keyword>
<dbReference type="GO" id="GO:0004571">
    <property type="term" value="F:mannosyl-oligosaccharide 1,2-alpha-mannosidase activity"/>
    <property type="evidence" value="ECO:0007669"/>
    <property type="project" value="InterPro"/>
</dbReference>
<evidence type="ECO:0000256" key="3">
    <source>
        <dbReference type="ARBA" id="ARBA00022824"/>
    </source>
</evidence>
<dbReference type="InterPro" id="IPR044674">
    <property type="entry name" value="EDEM1/2/3"/>
</dbReference>
<dbReference type="GO" id="GO:0044322">
    <property type="term" value="C:endoplasmic reticulum quality control compartment"/>
    <property type="evidence" value="ECO:0007669"/>
    <property type="project" value="GOC"/>
</dbReference>
<dbReference type="OrthoDB" id="8118055at2759"/>
<dbReference type="GO" id="GO:0005975">
    <property type="term" value="P:carbohydrate metabolic process"/>
    <property type="evidence" value="ECO:0007669"/>
    <property type="project" value="InterPro"/>
</dbReference>
<organism evidence="6 7">
    <name type="scientific">Onchocerca ochengi</name>
    <name type="common">Filarial nematode worm</name>
    <dbReference type="NCBI Taxonomy" id="42157"/>
    <lineage>
        <taxon>Eukaryota</taxon>
        <taxon>Metazoa</taxon>
        <taxon>Ecdysozoa</taxon>
        <taxon>Nematoda</taxon>
        <taxon>Chromadorea</taxon>
        <taxon>Rhabditida</taxon>
        <taxon>Spirurina</taxon>
        <taxon>Spiruromorpha</taxon>
        <taxon>Filarioidea</taxon>
        <taxon>Onchocercidae</taxon>
        <taxon>Onchocerca</taxon>
    </lineage>
</organism>
<dbReference type="GO" id="GO:0016020">
    <property type="term" value="C:membrane"/>
    <property type="evidence" value="ECO:0007669"/>
    <property type="project" value="InterPro"/>
</dbReference>
<evidence type="ECO:0000313" key="6">
    <source>
        <dbReference type="EMBL" id="VDM99586.1"/>
    </source>
</evidence>
<protein>
    <submittedName>
        <fullName evidence="6">Uncharacterized protein</fullName>
    </submittedName>
</protein>